<reference evidence="1 2" key="1">
    <citation type="journal article" date="2006" name="DNA Res.">
        <title>Genome sequence of the cat pathogen, Chlamydophila felis.</title>
        <authorList>
            <person name="Azuma Y."/>
            <person name="Hirakawa H."/>
            <person name="Yamashita A."/>
            <person name="Cai Y."/>
            <person name="Rahman M.A."/>
            <person name="Suzuki H."/>
            <person name="Mitaku S."/>
            <person name="Toh H."/>
            <person name="Goto S."/>
            <person name="Murakami T."/>
            <person name="Sugi K."/>
            <person name="Hayashi H."/>
            <person name="Fukushi H."/>
            <person name="Hattori M."/>
            <person name="Kuhara S."/>
            <person name="Shirai M."/>
        </authorList>
    </citation>
    <scope>NUCLEOTIDE SEQUENCE [LARGE SCALE GENOMIC DNA]</scope>
    <source>
        <strain evidence="1 2">Fe/C-56</strain>
    </source>
</reference>
<proteinExistence type="predicted"/>
<evidence type="ECO:0000313" key="1">
    <source>
        <dbReference type="EMBL" id="BAE81257.1"/>
    </source>
</evidence>
<protein>
    <submittedName>
        <fullName evidence="1">Uncharacterized protein</fullName>
    </submittedName>
</protein>
<evidence type="ECO:0000313" key="2">
    <source>
        <dbReference type="Proteomes" id="UP000001260"/>
    </source>
</evidence>
<dbReference type="OrthoDB" id="18959at2"/>
<name>Q254N1_CHLFF</name>
<sequence length="275" mass="29847">MNNSNDNNNNCYFSIDSTFQGNVAAGNVQTNDVSAQSIESTDSFSITTPGTAAFKGSINVAGLTSVNALTISSQQNSASINLNGNRLSNVAQPKDDSSPVPANYLRSPEYFFCSLKVFGRININSSSPVPILGPARTSYQTHDIFSHIRFVDYNNKQSTVTYPGTQAVQLLSKGFYMIDVGLNKRWGWDNGWGGSIHLLDGADTMYSSNTIYSGGGYSGQASLSTSVHIKEVMLNPNDNLTDVGKKQIFRTLLRENDAVLGAFYFGIIFFPEAHT</sequence>
<dbReference type="KEGG" id="cfe:BAE81257.1"/>
<dbReference type="Proteomes" id="UP000001260">
    <property type="component" value="Chromosome"/>
</dbReference>
<dbReference type="HOGENOM" id="CLU_091990_0_0_0"/>
<dbReference type="RefSeq" id="WP_011458037.1">
    <property type="nucleotide sequence ID" value="NC_007899.1"/>
</dbReference>
<dbReference type="STRING" id="264202.gene:10544306"/>
<accession>Q254N1</accession>
<gene>
    <name evidence="1" type="ordered locus">CF0485</name>
</gene>
<dbReference type="AlphaFoldDB" id="Q254N1"/>
<organism evidence="1 2">
    <name type="scientific">Chlamydia felis (strain Fe/C-56)</name>
    <name type="common">Chlamydophila felis</name>
    <dbReference type="NCBI Taxonomy" id="264202"/>
    <lineage>
        <taxon>Bacteria</taxon>
        <taxon>Pseudomonadati</taxon>
        <taxon>Chlamydiota</taxon>
        <taxon>Chlamydiia</taxon>
        <taxon>Chlamydiales</taxon>
        <taxon>Chlamydiaceae</taxon>
        <taxon>Chlamydia/Chlamydophila group</taxon>
        <taxon>Chlamydia</taxon>
    </lineage>
</organism>
<dbReference type="EMBL" id="AP006861">
    <property type="protein sequence ID" value="BAE81257.1"/>
    <property type="molecule type" value="Genomic_DNA"/>
</dbReference>
<keyword evidence="2" id="KW-1185">Reference proteome</keyword>